<keyword evidence="3" id="KW-1185">Reference proteome</keyword>
<evidence type="ECO:0000313" key="3">
    <source>
        <dbReference type="Proteomes" id="UP001172159"/>
    </source>
</evidence>
<dbReference type="EMBL" id="JAUKTV010000014">
    <property type="protein sequence ID" value="KAK0716479.1"/>
    <property type="molecule type" value="Genomic_DNA"/>
</dbReference>
<dbReference type="AlphaFoldDB" id="A0AA40DU62"/>
<evidence type="ECO:0000313" key="2">
    <source>
        <dbReference type="EMBL" id="KAK0716479.1"/>
    </source>
</evidence>
<feature type="signal peptide" evidence="1">
    <location>
        <begin position="1"/>
        <end position="18"/>
    </location>
</feature>
<accession>A0AA40DU62</accession>
<sequence length="82" mass="9419">MPSYKNLVFGYLLLFVFGFPPDLLPTQPPFLPLDSVASCLSHWRRGFVPWRSPRRIRHISADSVCSGTTMRYSISCALAMWR</sequence>
<name>A0AA40DU62_9PEZI</name>
<gene>
    <name evidence="2" type="ORF">B0T21DRAFT_62785</name>
</gene>
<comment type="caution">
    <text evidence="2">The sequence shown here is derived from an EMBL/GenBank/DDBJ whole genome shotgun (WGS) entry which is preliminary data.</text>
</comment>
<proteinExistence type="predicted"/>
<protein>
    <recommendedName>
        <fullName evidence="4">Secreted protein</fullName>
    </recommendedName>
</protein>
<evidence type="ECO:0008006" key="4">
    <source>
        <dbReference type="Google" id="ProtNLM"/>
    </source>
</evidence>
<dbReference type="Proteomes" id="UP001172159">
    <property type="component" value="Unassembled WGS sequence"/>
</dbReference>
<keyword evidence="1" id="KW-0732">Signal</keyword>
<feature type="chain" id="PRO_5041403522" description="Secreted protein" evidence="1">
    <location>
        <begin position="19"/>
        <end position="82"/>
    </location>
</feature>
<evidence type="ECO:0000256" key="1">
    <source>
        <dbReference type="SAM" id="SignalP"/>
    </source>
</evidence>
<organism evidence="2 3">
    <name type="scientific">Apiosordaria backusii</name>
    <dbReference type="NCBI Taxonomy" id="314023"/>
    <lineage>
        <taxon>Eukaryota</taxon>
        <taxon>Fungi</taxon>
        <taxon>Dikarya</taxon>
        <taxon>Ascomycota</taxon>
        <taxon>Pezizomycotina</taxon>
        <taxon>Sordariomycetes</taxon>
        <taxon>Sordariomycetidae</taxon>
        <taxon>Sordariales</taxon>
        <taxon>Lasiosphaeriaceae</taxon>
        <taxon>Apiosordaria</taxon>
    </lineage>
</organism>
<reference evidence="2" key="1">
    <citation type="submission" date="2023-06" db="EMBL/GenBank/DDBJ databases">
        <title>Genome-scale phylogeny and comparative genomics of the fungal order Sordariales.</title>
        <authorList>
            <consortium name="Lawrence Berkeley National Laboratory"/>
            <person name="Hensen N."/>
            <person name="Bonometti L."/>
            <person name="Westerberg I."/>
            <person name="Brannstrom I.O."/>
            <person name="Guillou S."/>
            <person name="Cros-Aarteil S."/>
            <person name="Calhoun S."/>
            <person name="Haridas S."/>
            <person name="Kuo A."/>
            <person name="Mondo S."/>
            <person name="Pangilinan J."/>
            <person name="Riley R."/>
            <person name="Labutti K."/>
            <person name="Andreopoulos B."/>
            <person name="Lipzen A."/>
            <person name="Chen C."/>
            <person name="Yanf M."/>
            <person name="Daum C."/>
            <person name="Ng V."/>
            <person name="Clum A."/>
            <person name="Steindorff A."/>
            <person name="Ohm R."/>
            <person name="Martin F."/>
            <person name="Silar P."/>
            <person name="Natvig D."/>
            <person name="Lalanne C."/>
            <person name="Gautier V."/>
            <person name="Ament-Velasquez S.L."/>
            <person name="Kruys A."/>
            <person name="Hutchinson M.I."/>
            <person name="Powell A.J."/>
            <person name="Barry K."/>
            <person name="Miller A.N."/>
            <person name="Grigoriev I.V."/>
            <person name="Debuchy R."/>
            <person name="Gladieux P."/>
            <person name="Thoren M.H."/>
            <person name="Johannesson H."/>
        </authorList>
    </citation>
    <scope>NUCLEOTIDE SEQUENCE</scope>
    <source>
        <strain evidence="2">CBS 540.89</strain>
    </source>
</reference>